<accession>A0A3R6F1Z0</accession>
<dbReference type="InterPro" id="IPR001387">
    <property type="entry name" value="Cro/C1-type_HTH"/>
</dbReference>
<dbReference type="PROSITE" id="PS50943">
    <property type="entry name" value="HTH_CROC1"/>
    <property type="match status" value="1"/>
</dbReference>
<dbReference type="SMART" id="SM00530">
    <property type="entry name" value="HTH_XRE"/>
    <property type="match status" value="1"/>
</dbReference>
<dbReference type="EMBL" id="QRKB01000001">
    <property type="protein sequence ID" value="RHH85284.1"/>
    <property type="molecule type" value="Genomic_DNA"/>
</dbReference>
<name>A0A3R6F1Z0_9BACT</name>
<reference evidence="2 3" key="1">
    <citation type="submission" date="2018-08" db="EMBL/GenBank/DDBJ databases">
        <title>A genome reference for cultivated species of the human gut microbiota.</title>
        <authorList>
            <person name="Zou Y."/>
            <person name="Xue W."/>
            <person name="Luo G."/>
        </authorList>
    </citation>
    <scope>NUCLEOTIDE SEQUENCE [LARGE SCALE GENOMIC DNA]</scope>
    <source>
        <strain evidence="2 3">AM16-54</strain>
    </source>
</reference>
<dbReference type="GO" id="GO:0003677">
    <property type="term" value="F:DNA binding"/>
    <property type="evidence" value="ECO:0007669"/>
    <property type="project" value="InterPro"/>
</dbReference>
<dbReference type="AlphaFoldDB" id="A0A3R6F1Z0"/>
<organism evidence="2 3">
    <name type="scientific">Segatella copri</name>
    <dbReference type="NCBI Taxonomy" id="165179"/>
    <lineage>
        <taxon>Bacteria</taxon>
        <taxon>Pseudomonadati</taxon>
        <taxon>Bacteroidota</taxon>
        <taxon>Bacteroidia</taxon>
        <taxon>Bacteroidales</taxon>
        <taxon>Prevotellaceae</taxon>
        <taxon>Segatella</taxon>
    </lineage>
</organism>
<proteinExistence type="predicted"/>
<sequence length="100" mass="11153">MRFKDVLNKYGVTQQDLADRMGMNRVSVSRLLSEKNDLRISTIEKIANAIGCPVAELFDKQNKVDAMSDFIALIKQGGELYSASSITEARDVLDKLESVK</sequence>
<evidence type="ECO:0000313" key="3">
    <source>
        <dbReference type="Proteomes" id="UP000284548"/>
    </source>
</evidence>
<dbReference type="RefSeq" id="WP_118253132.1">
    <property type="nucleotide sequence ID" value="NZ_JAQEAK010000021.1"/>
</dbReference>
<evidence type="ECO:0000259" key="1">
    <source>
        <dbReference type="PROSITE" id="PS50943"/>
    </source>
</evidence>
<dbReference type="Gene3D" id="1.10.260.40">
    <property type="entry name" value="lambda repressor-like DNA-binding domains"/>
    <property type="match status" value="1"/>
</dbReference>
<dbReference type="Pfam" id="PF01381">
    <property type="entry name" value="HTH_3"/>
    <property type="match status" value="1"/>
</dbReference>
<gene>
    <name evidence="2" type="ORF">DW192_00725</name>
</gene>
<protein>
    <submittedName>
        <fullName evidence="2">XRE family transcriptional regulator</fullName>
    </submittedName>
</protein>
<dbReference type="Proteomes" id="UP000284548">
    <property type="component" value="Unassembled WGS sequence"/>
</dbReference>
<feature type="domain" description="HTH cro/C1-type" evidence="1">
    <location>
        <begin position="3"/>
        <end position="57"/>
    </location>
</feature>
<dbReference type="CDD" id="cd00093">
    <property type="entry name" value="HTH_XRE"/>
    <property type="match status" value="1"/>
</dbReference>
<evidence type="ECO:0000313" key="2">
    <source>
        <dbReference type="EMBL" id="RHH85284.1"/>
    </source>
</evidence>
<dbReference type="SUPFAM" id="SSF47413">
    <property type="entry name" value="lambda repressor-like DNA-binding domains"/>
    <property type="match status" value="1"/>
</dbReference>
<dbReference type="InterPro" id="IPR010982">
    <property type="entry name" value="Lambda_DNA-bd_dom_sf"/>
</dbReference>
<comment type="caution">
    <text evidence="2">The sequence shown here is derived from an EMBL/GenBank/DDBJ whole genome shotgun (WGS) entry which is preliminary data.</text>
</comment>